<sequence length="1769" mass="198280">MDERPTDGRINNGESGGSVVRKDETKRIPPPPLHHFQQQHQQQHEQQMLRQHQHQQQLHQQQQQQQQLQQQQQQLQQQQQQQLQQHKYQHYRYRQLKQQQYPVVVAAPSTGNANPAPSFPSKLQQSLSSASSSSASAHPIVAAALYTETDRSDSGLGSSRTLNSGDERSGSHSSAFSGSDDHAAATSPLNDQQQPPPFNSLPVWRDPNIIQSMDGPIRHVDSVQHQTLFVSNNTQMPQVLSFHPQSVLSPSPIQPAIDATGILWKQSGVVNSNPATNYYHRSNEQLRLNSGNAEKDYTEVKKMISPLYVKSGPISGGKRSAGGQPNENYPSEYGQVESERIVNRQQISNREHNEKQQAEAAVHHHFEESFKLAQQQRRTNWISNLPTLPKNVYPSQGHNIEDASQHRPSSLSTTNNRGEEWKEKKNLSYDPVRLTQIEQLSTRPSLSFQDNYKAHTVPTVNYNRENISVNANEGDNYNSMISYTPYMNSSQGYVASASSVIVRNESSYKNPSKQAPLTGYVNNRAPTILSVPAIKLDYNIEPIEAEPMHYSRPSANTSQSKDHDVAQEIHHPGPLLNTHGRYAFYPPLTSAQKDENKPPPAHLNTVTTSVLSEFVPVAVPVDDLQTEPLDLVVTYNTRSLKSDTLKTEVPLQLLNYSNSRTIRGPQSTTSKYDINSSIKTKNLKVLEISLPDHIISTSPNALISTPTTKSTILSTALSSTNSVVISSTITEAIPCINIITNSSANTMTISTSIPSIVPVVNVTTITTSITSSIPLANHTVSPIIITKTVSSNISTDIPTITSAGIPTIISKTKPVLSVVSTTASSAVSTTNLSTHDSSPSTPPPVLMPAIYTEMNSKPHHHKLKKAWLQRHVWTEDLKEAGVNIDQNPSNSFSEIDDTPPVLECEIVKKRKKSKSASENNVTVEEMSVEMSPYESDIEQQSLTNGTKKFKKRKNSNSNILSENTTESDKDSDFVKEKKVPPIKIPKKRGRKPKVVVSIPLKKGKNDDDEEVRFFQSGPCLNVGPKIHKCRECRIFLTKKKKDLTTQDEVDNIFCRFYAFRRLFTNKNGQLMDAGFPDPFKDVTVDDLNLWMPNSKFPPSTLDIEIAKKVLIEAGRQFCYLVKEENKALHLSPFFRDKPIAWKKAANGVREMCDVCLTTIFNYHWACAKCGFGVCIDCVKARLNGTAESPNAAKMTKKDLREKDTFMWMTCNSKHNHDVERLMLTQIVAGDSMNIVFSNLHDVCKQWNIEIECGCPGHPFPSSMNDSSSDEDDEKNEVPFEKQEKIPKPESSPKSNVAESSKISPPQNANIIEPQVAGCSKSRRVSVQSNSSSKIDKLKHFVRKKSKYLKRIPREPLPPRVMTLAESRQFFPDNPHLWLCDGKLLRLLDPEDPTNSDLFREQWKRGQPVMISDVGKNLNPHLWSPSSFCRDFGNFTNDLIDCMTGMLVEGKSMKQFWDGFEDESKRITDSNGRKMLLKLKDWPVAADFSETLPERFNDLMTALPLKEYTQRDGKLNLASRLPMCFVRPDLGPKMYSAYGNAGRHSLGKQSLSTTNLHLDVSDAVNVMVFVAPTQKGDDEINSEDDPDNDWQTKEAYRAVDEAGCDMASRRRAREPKEFPGAVWHIYHAKDADSIRDLLNKVSAERGEPLEPNHDPIHDQSSYLDADLRARLYNEYGVEGYAILQCLGDAIFIPAGAPHQVRNLHNCIKVAEDFVSPENVSQCFRLMNEFRDLSSSHSNHEDKLQIKNIMYHSVKDSLSVLLHAGLENPAE</sequence>
<dbReference type="OrthoDB" id="1667110at2759"/>
<evidence type="ECO:0000256" key="3">
    <source>
        <dbReference type="ARBA" id="ARBA00022723"/>
    </source>
</evidence>
<keyword evidence="12" id="KW-1185">Reference proteome</keyword>
<reference evidence="13" key="2">
    <citation type="submission" date="2025-04" db="UniProtKB">
        <authorList>
            <consortium name="RefSeq"/>
        </authorList>
    </citation>
    <scope>IDENTIFICATION</scope>
    <source>
        <tissue evidence="13">Whole body</tissue>
    </source>
</reference>
<dbReference type="GO" id="GO:0046872">
    <property type="term" value="F:metal ion binding"/>
    <property type="evidence" value="ECO:0007669"/>
    <property type="project" value="UniProtKB-KW"/>
</dbReference>
<dbReference type="GO" id="GO:0003712">
    <property type="term" value="F:transcription coregulator activity"/>
    <property type="evidence" value="ECO:0007669"/>
    <property type="project" value="TreeGrafter"/>
</dbReference>
<dbReference type="GO" id="GO:0032259">
    <property type="term" value="P:methylation"/>
    <property type="evidence" value="ECO:0007669"/>
    <property type="project" value="UniProtKB-KW"/>
</dbReference>
<keyword evidence="6" id="KW-0539">Nucleus</keyword>
<comment type="subcellular location">
    <subcellularLocation>
        <location evidence="2">Nucleus</location>
    </subcellularLocation>
</comment>
<feature type="compositionally biased region" description="Polar residues" evidence="9">
    <location>
        <begin position="155"/>
        <end position="164"/>
    </location>
</feature>
<dbReference type="EMBL" id="GGMS01018016">
    <property type="protein sequence ID" value="MBY87219.1"/>
    <property type="molecule type" value="Transcribed_RNA"/>
</dbReference>
<comment type="cofactor">
    <cofactor evidence="1">
        <name>Fe(2+)</name>
        <dbReference type="ChEBI" id="CHEBI:29033"/>
    </cofactor>
</comment>
<accession>A0A2S2RB38</accession>
<dbReference type="Gene3D" id="2.60.120.650">
    <property type="entry name" value="Cupin"/>
    <property type="match status" value="1"/>
</dbReference>
<evidence type="ECO:0000256" key="9">
    <source>
        <dbReference type="SAM" id="MobiDB-lite"/>
    </source>
</evidence>
<proteinExistence type="predicted"/>
<feature type="compositionally biased region" description="Basic and acidic residues" evidence="9">
    <location>
        <begin position="966"/>
        <end position="979"/>
    </location>
</feature>
<dbReference type="SUPFAM" id="SSF51197">
    <property type="entry name" value="Clavaminate synthase-like"/>
    <property type="match status" value="1"/>
</dbReference>
<gene>
    <name evidence="11" type="primary">KDM3B</name>
    <name evidence="13" type="synonym">LOC112688630</name>
    <name evidence="11" type="ORF">g.31501</name>
</gene>
<protein>
    <recommendedName>
        <fullName evidence="7">[histone H3]-dimethyl-L-lysine(9) demethylase</fullName>
        <ecNumber evidence="7">1.14.11.65</ecNumber>
    </recommendedName>
</protein>
<dbReference type="GO" id="GO:0000785">
    <property type="term" value="C:chromatin"/>
    <property type="evidence" value="ECO:0007669"/>
    <property type="project" value="TreeGrafter"/>
</dbReference>
<feature type="compositionally biased region" description="Low complexity" evidence="9">
    <location>
        <begin position="34"/>
        <end position="64"/>
    </location>
</feature>
<feature type="region of interest" description="Disordered" evidence="9">
    <location>
        <begin position="392"/>
        <end position="422"/>
    </location>
</feature>
<dbReference type="Pfam" id="PF02373">
    <property type="entry name" value="JmjC"/>
    <property type="match status" value="1"/>
</dbReference>
<dbReference type="GO" id="GO:0006357">
    <property type="term" value="P:regulation of transcription by RNA polymerase II"/>
    <property type="evidence" value="ECO:0007669"/>
    <property type="project" value="TreeGrafter"/>
</dbReference>
<dbReference type="GO" id="GO:0008168">
    <property type="term" value="F:methyltransferase activity"/>
    <property type="evidence" value="ECO:0007669"/>
    <property type="project" value="UniProtKB-KW"/>
</dbReference>
<dbReference type="EC" id="1.14.11.65" evidence="7"/>
<evidence type="ECO:0000259" key="10">
    <source>
        <dbReference type="PROSITE" id="PS51184"/>
    </source>
</evidence>
<dbReference type="RefSeq" id="XP_025417700.1">
    <property type="nucleotide sequence ID" value="XM_025561915.1"/>
</dbReference>
<evidence type="ECO:0000256" key="1">
    <source>
        <dbReference type="ARBA" id="ARBA00001954"/>
    </source>
</evidence>
<dbReference type="GO" id="GO:0000118">
    <property type="term" value="C:histone deacetylase complex"/>
    <property type="evidence" value="ECO:0007669"/>
    <property type="project" value="TreeGrafter"/>
</dbReference>
<dbReference type="InterPro" id="IPR045109">
    <property type="entry name" value="LSDs-like"/>
</dbReference>
<evidence type="ECO:0000313" key="11">
    <source>
        <dbReference type="EMBL" id="MBY87219.1"/>
    </source>
</evidence>
<dbReference type="SMART" id="SM00558">
    <property type="entry name" value="JmjC"/>
    <property type="match status" value="1"/>
</dbReference>
<reference evidence="11" key="1">
    <citation type="submission" date="2018-04" db="EMBL/GenBank/DDBJ databases">
        <title>Transcriptome assembly of Sipha flava.</title>
        <authorList>
            <person name="Scully E.D."/>
            <person name="Geib S.M."/>
            <person name="Palmer N.A."/>
            <person name="Koch K."/>
            <person name="Bradshaw J."/>
            <person name="Heng-Moss T."/>
            <person name="Sarath G."/>
        </authorList>
    </citation>
    <scope>NUCLEOTIDE SEQUENCE</scope>
</reference>
<keyword evidence="11" id="KW-0489">Methyltransferase</keyword>
<evidence type="ECO:0000256" key="2">
    <source>
        <dbReference type="ARBA" id="ARBA00004123"/>
    </source>
</evidence>
<feature type="compositionally biased region" description="Polar residues" evidence="9">
    <location>
        <begin position="406"/>
        <end position="416"/>
    </location>
</feature>
<feature type="compositionally biased region" description="Polar residues" evidence="9">
    <location>
        <begin position="1291"/>
        <end position="1309"/>
    </location>
</feature>
<name>A0A2S2RB38_9HEMI</name>
<evidence type="ECO:0000256" key="7">
    <source>
        <dbReference type="ARBA" id="ARBA00038951"/>
    </source>
</evidence>
<keyword evidence="3" id="KW-0479">Metal-binding</keyword>
<dbReference type="InterPro" id="IPR003347">
    <property type="entry name" value="JmjC_dom"/>
</dbReference>
<comment type="catalytic activity">
    <reaction evidence="8">
        <text>N(6),N(6)-dimethyl-L-lysyl(9)-[histone H3] + 2 2-oxoglutarate + 2 O2 = L-lysyl(9)-[histone H3] + 2 formaldehyde + 2 succinate + 2 CO2</text>
        <dbReference type="Rhea" id="RHEA:60188"/>
        <dbReference type="Rhea" id="RHEA-COMP:15541"/>
        <dbReference type="Rhea" id="RHEA-COMP:15546"/>
        <dbReference type="ChEBI" id="CHEBI:15379"/>
        <dbReference type="ChEBI" id="CHEBI:16526"/>
        <dbReference type="ChEBI" id="CHEBI:16810"/>
        <dbReference type="ChEBI" id="CHEBI:16842"/>
        <dbReference type="ChEBI" id="CHEBI:29969"/>
        <dbReference type="ChEBI" id="CHEBI:30031"/>
        <dbReference type="ChEBI" id="CHEBI:61976"/>
        <dbReference type="EC" id="1.14.11.65"/>
    </reaction>
</comment>
<keyword evidence="11" id="KW-0808">Transferase</keyword>
<dbReference type="GO" id="GO:0031490">
    <property type="term" value="F:chromatin DNA binding"/>
    <property type="evidence" value="ECO:0007669"/>
    <property type="project" value="TreeGrafter"/>
</dbReference>
<evidence type="ECO:0000313" key="12">
    <source>
        <dbReference type="Proteomes" id="UP000694846"/>
    </source>
</evidence>
<dbReference type="PROSITE" id="PS51184">
    <property type="entry name" value="JMJC"/>
    <property type="match status" value="1"/>
</dbReference>
<keyword evidence="5" id="KW-0408">Iron</keyword>
<evidence type="ECO:0000313" key="13">
    <source>
        <dbReference type="RefSeq" id="XP_025417700.1"/>
    </source>
</evidence>
<feature type="region of interest" description="Disordered" evidence="9">
    <location>
        <begin position="911"/>
        <end position="990"/>
    </location>
</feature>
<evidence type="ECO:0000256" key="5">
    <source>
        <dbReference type="ARBA" id="ARBA00023004"/>
    </source>
</evidence>
<feature type="region of interest" description="Disordered" evidence="9">
    <location>
        <begin position="1261"/>
        <end position="1330"/>
    </location>
</feature>
<dbReference type="Proteomes" id="UP000694846">
    <property type="component" value="Unplaced"/>
</dbReference>
<feature type="region of interest" description="Disordered" evidence="9">
    <location>
        <begin position="1"/>
        <end position="64"/>
    </location>
</feature>
<dbReference type="GO" id="GO:0140683">
    <property type="term" value="F:histone H3K9me/H3K9me2 demethylase activity"/>
    <property type="evidence" value="ECO:0007669"/>
    <property type="project" value="UniProtKB-EC"/>
</dbReference>
<evidence type="ECO:0000256" key="8">
    <source>
        <dbReference type="ARBA" id="ARBA00047648"/>
    </source>
</evidence>
<evidence type="ECO:0000256" key="6">
    <source>
        <dbReference type="ARBA" id="ARBA00023242"/>
    </source>
</evidence>
<evidence type="ECO:0000256" key="4">
    <source>
        <dbReference type="ARBA" id="ARBA00023002"/>
    </source>
</evidence>
<feature type="region of interest" description="Disordered" evidence="9">
    <location>
        <begin position="149"/>
        <end position="206"/>
    </location>
</feature>
<dbReference type="PANTHER" id="PTHR12549:SF38">
    <property type="entry name" value="JMJC DOMAIN-CONTAINING HISTONE DEMETHYLASE 2, ISOFORM A"/>
    <property type="match status" value="1"/>
</dbReference>
<organism evidence="11">
    <name type="scientific">Sipha flava</name>
    <name type="common">yellow sugarcane aphid</name>
    <dbReference type="NCBI Taxonomy" id="143950"/>
    <lineage>
        <taxon>Eukaryota</taxon>
        <taxon>Metazoa</taxon>
        <taxon>Ecdysozoa</taxon>
        <taxon>Arthropoda</taxon>
        <taxon>Hexapoda</taxon>
        <taxon>Insecta</taxon>
        <taxon>Pterygota</taxon>
        <taxon>Neoptera</taxon>
        <taxon>Paraneoptera</taxon>
        <taxon>Hemiptera</taxon>
        <taxon>Sternorrhyncha</taxon>
        <taxon>Aphidomorpha</taxon>
        <taxon>Aphidoidea</taxon>
        <taxon>Aphididae</taxon>
        <taxon>Sipha</taxon>
    </lineage>
</organism>
<feature type="compositionally biased region" description="Basic and acidic residues" evidence="9">
    <location>
        <begin position="1275"/>
        <end position="1287"/>
    </location>
</feature>
<dbReference type="FunFam" id="2.60.120.650:FF:000004">
    <property type="entry name" value="Putative lysine-specific demethylase 3B"/>
    <property type="match status" value="1"/>
</dbReference>
<feature type="domain" description="JmjC" evidence="10">
    <location>
        <begin position="1509"/>
        <end position="1729"/>
    </location>
</feature>
<keyword evidence="4" id="KW-0560">Oxidoreductase</keyword>
<dbReference type="PANTHER" id="PTHR12549">
    <property type="entry name" value="JMJC DOMAIN-CONTAINING HISTONE DEMETHYLATION PROTEIN"/>
    <property type="match status" value="1"/>
</dbReference>